<dbReference type="EnsemblMetazoa" id="PPA26819.1">
    <property type="protein sequence ID" value="PPA26819.1"/>
    <property type="gene ID" value="WBGene00116373"/>
</dbReference>
<name>A0A454XYU5_PRIPA</name>
<reference evidence="1" key="2">
    <citation type="submission" date="2022-06" db="UniProtKB">
        <authorList>
            <consortium name="EnsemblMetazoa"/>
        </authorList>
    </citation>
    <scope>IDENTIFICATION</scope>
    <source>
        <strain evidence="1">PS312</strain>
    </source>
</reference>
<organism evidence="1 2">
    <name type="scientific">Pristionchus pacificus</name>
    <name type="common">Parasitic nematode worm</name>
    <dbReference type="NCBI Taxonomy" id="54126"/>
    <lineage>
        <taxon>Eukaryota</taxon>
        <taxon>Metazoa</taxon>
        <taxon>Ecdysozoa</taxon>
        <taxon>Nematoda</taxon>
        <taxon>Chromadorea</taxon>
        <taxon>Rhabditida</taxon>
        <taxon>Rhabditina</taxon>
        <taxon>Diplogasteromorpha</taxon>
        <taxon>Diplogasteroidea</taxon>
        <taxon>Neodiplogasteridae</taxon>
        <taxon>Pristionchus</taxon>
    </lineage>
</organism>
<dbReference type="Proteomes" id="UP000005239">
    <property type="component" value="Unassembled WGS sequence"/>
</dbReference>
<evidence type="ECO:0000313" key="2">
    <source>
        <dbReference type="Proteomes" id="UP000005239"/>
    </source>
</evidence>
<protein>
    <submittedName>
        <fullName evidence="1">Uncharacterized protein</fullName>
    </submittedName>
</protein>
<accession>A0A8R1UGM8</accession>
<gene>
    <name evidence="1" type="primary">WBGene00116373</name>
</gene>
<dbReference type="AlphaFoldDB" id="A0A454XYU5"/>
<proteinExistence type="predicted"/>
<reference evidence="2" key="1">
    <citation type="journal article" date="2008" name="Nat. Genet.">
        <title>The Pristionchus pacificus genome provides a unique perspective on nematode lifestyle and parasitism.</title>
        <authorList>
            <person name="Dieterich C."/>
            <person name="Clifton S.W."/>
            <person name="Schuster L.N."/>
            <person name="Chinwalla A."/>
            <person name="Delehaunty K."/>
            <person name="Dinkelacker I."/>
            <person name="Fulton L."/>
            <person name="Fulton R."/>
            <person name="Godfrey J."/>
            <person name="Minx P."/>
            <person name="Mitreva M."/>
            <person name="Roeseler W."/>
            <person name="Tian H."/>
            <person name="Witte H."/>
            <person name="Yang S.P."/>
            <person name="Wilson R.K."/>
            <person name="Sommer R.J."/>
        </authorList>
    </citation>
    <scope>NUCLEOTIDE SEQUENCE [LARGE SCALE GENOMIC DNA]</scope>
    <source>
        <strain evidence="2">PS312</strain>
    </source>
</reference>
<keyword evidence="2" id="KW-1185">Reference proteome</keyword>
<sequence>MELKEGIVHALTIVAFPLQIVAWIFFADRMQLIVPIILSIFVHALYYIRVIIRGEKQYKKPFFVYEAIVAVAMWVTFIIKLFGYFPEFWIFIVPMFVQVGTCVGLFIQHRKDELEDTSIDVIDVKENERFKKGIMSAVAIFAFPTQLVFFSFILANAYGLLFALMIVGLIVSIITHFLYFHNVYWRGQRQYKTHFFYYEVSVALVQAILLTLTDLRCRYWDCNLHYEDLWLAVLPLLVQVITCTYLYLEKDPESVEGVERTFKNMPREFTAFPVASKTNDYEVL</sequence>
<accession>A0A454XYU5</accession>
<evidence type="ECO:0000313" key="1">
    <source>
        <dbReference type="EnsemblMetazoa" id="PPA26819.1"/>
    </source>
</evidence>